<keyword evidence="1" id="KW-0472">Membrane</keyword>
<evidence type="ECO:0000313" key="2">
    <source>
        <dbReference type="EMBL" id="TWI55894.1"/>
    </source>
</evidence>
<evidence type="ECO:0008006" key="4">
    <source>
        <dbReference type="Google" id="ProtNLM"/>
    </source>
</evidence>
<dbReference type="OrthoDB" id="2943953at2"/>
<keyword evidence="3" id="KW-1185">Reference proteome</keyword>
<evidence type="ECO:0000313" key="3">
    <source>
        <dbReference type="Proteomes" id="UP000315711"/>
    </source>
</evidence>
<protein>
    <recommendedName>
        <fullName evidence="4">BshB3 potential contributor to bacillithiol synthesis</fullName>
    </recommendedName>
</protein>
<name>A0A562QGM1_9BACI</name>
<dbReference type="AlphaFoldDB" id="A0A562QGM1"/>
<evidence type="ECO:0000256" key="1">
    <source>
        <dbReference type="SAM" id="Phobius"/>
    </source>
</evidence>
<dbReference type="RefSeq" id="WP_144450746.1">
    <property type="nucleotide sequence ID" value="NZ_VLKZ01000006.1"/>
</dbReference>
<comment type="caution">
    <text evidence="2">The sequence shown here is derived from an EMBL/GenBank/DDBJ whole genome shotgun (WGS) entry which is preliminary data.</text>
</comment>
<keyword evidence="1" id="KW-1133">Transmembrane helix</keyword>
<accession>A0A562QGM1</accession>
<organism evidence="2 3">
    <name type="scientific">Halalkalibacter nanhaiisediminis</name>
    <dbReference type="NCBI Taxonomy" id="688079"/>
    <lineage>
        <taxon>Bacteria</taxon>
        <taxon>Bacillati</taxon>
        <taxon>Bacillota</taxon>
        <taxon>Bacilli</taxon>
        <taxon>Bacillales</taxon>
        <taxon>Bacillaceae</taxon>
        <taxon>Halalkalibacter</taxon>
    </lineage>
</organism>
<reference evidence="2 3" key="1">
    <citation type="journal article" date="2015" name="Stand. Genomic Sci.">
        <title>Genomic Encyclopedia of Bacterial and Archaeal Type Strains, Phase III: the genomes of soil and plant-associated and newly described type strains.</title>
        <authorList>
            <person name="Whitman W.B."/>
            <person name="Woyke T."/>
            <person name="Klenk H.P."/>
            <person name="Zhou Y."/>
            <person name="Lilburn T.G."/>
            <person name="Beck B.J."/>
            <person name="De Vos P."/>
            <person name="Vandamme P."/>
            <person name="Eisen J.A."/>
            <person name="Garrity G."/>
            <person name="Hugenholtz P."/>
            <person name="Kyrpides N.C."/>
        </authorList>
    </citation>
    <scope>NUCLEOTIDE SEQUENCE [LARGE SCALE GENOMIC DNA]</scope>
    <source>
        <strain evidence="2 3">CGMCC 1.10116</strain>
    </source>
</reference>
<dbReference type="EMBL" id="VLKZ01000006">
    <property type="protein sequence ID" value="TWI55894.1"/>
    <property type="molecule type" value="Genomic_DNA"/>
</dbReference>
<proteinExistence type="predicted"/>
<feature type="transmembrane region" description="Helical" evidence="1">
    <location>
        <begin position="41"/>
        <end position="60"/>
    </location>
</feature>
<sequence length="61" mass="6829">MTFLIILAMIVCVIALVITLALTKAQDPNYGSQRTIKNLSYIYIGLIPVIVIVIGVFWMFL</sequence>
<dbReference type="Proteomes" id="UP000315711">
    <property type="component" value="Unassembled WGS sequence"/>
</dbReference>
<keyword evidence="1" id="KW-0812">Transmembrane</keyword>
<gene>
    <name evidence="2" type="ORF">IQ10_02456</name>
</gene>